<dbReference type="EMBL" id="SOCN01000001">
    <property type="protein sequence ID" value="TDV24193.1"/>
    <property type="molecule type" value="Genomic_DNA"/>
</dbReference>
<evidence type="ECO:0000313" key="3">
    <source>
        <dbReference type="EMBL" id="TDV24193.1"/>
    </source>
</evidence>
<dbReference type="CDD" id="cd07516">
    <property type="entry name" value="HAD_Pase"/>
    <property type="match status" value="1"/>
</dbReference>
<dbReference type="GO" id="GO:0016791">
    <property type="term" value="F:phosphatase activity"/>
    <property type="evidence" value="ECO:0007669"/>
    <property type="project" value="UniProtKB-ARBA"/>
</dbReference>
<dbReference type="InterPro" id="IPR000150">
    <property type="entry name" value="Cof"/>
</dbReference>
<reference evidence="3 4" key="1">
    <citation type="submission" date="2019-03" db="EMBL/GenBank/DDBJ databases">
        <title>Genomic Encyclopedia of Archaeal and Bacterial Type Strains, Phase II (KMG-II): from individual species to whole genera.</title>
        <authorList>
            <person name="Goeker M."/>
        </authorList>
    </citation>
    <scope>NUCLEOTIDE SEQUENCE [LARGE SCALE GENOMIC DNA]</scope>
    <source>
        <strain evidence="3 4">ATCC 35214</strain>
    </source>
</reference>
<dbReference type="OrthoDB" id="388395at2"/>
<dbReference type="PANTHER" id="PTHR10000">
    <property type="entry name" value="PHOSPHOSERINE PHOSPHATASE"/>
    <property type="match status" value="1"/>
</dbReference>
<dbReference type="SFLD" id="SFLDS00003">
    <property type="entry name" value="Haloacid_Dehalogenase"/>
    <property type="match status" value="1"/>
</dbReference>
<gene>
    <name evidence="3" type="ORF">BCF59_0143</name>
</gene>
<dbReference type="InterPro" id="IPR036412">
    <property type="entry name" value="HAD-like_sf"/>
</dbReference>
<dbReference type="InterPro" id="IPR023214">
    <property type="entry name" value="HAD_sf"/>
</dbReference>
<name>A0A4R7UEB2_9BACT</name>
<dbReference type="PANTHER" id="PTHR10000:SF8">
    <property type="entry name" value="HAD SUPERFAMILY HYDROLASE-LIKE, TYPE 3"/>
    <property type="match status" value="1"/>
</dbReference>
<dbReference type="InterPro" id="IPR006379">
    <property type="entry name" value="HAD-SF_hydro_IIB"/>
</dbReference>
<dbReference type="GO" id="GO:0000287">
    <property type="term" value="F:magnesium ion binding"/>
    <property type="evidence" value="ECO:0007669"/>
    <property type="project" value="TreeGrafter"/>
</dbReference>
<proteinExistence type="inferred from homology"/>
<dbReference type="SUPFAM" id="SSF56784">
    <property type="entry name" value="HAD-like"/>
    <property type="match status" value="1"/>
</dbReference>
<evidence type="ECO:0000313" key="4">
    <source>
        <dbReference type="Proteomes" id="UP000295757"/>
    </source>
</evidence>
<dbReference type="NCBIfam" id="TIGR01484">
    <property type="entry name" value="HAD-SF-IIB"/>
    <property type="match status" value="1"/>
</dbReference>
<comment type="cofactor">
    <cofactor evidence="1">
        <name>Mg(2+)</name>
        <dbReference type="ChEBI" id="CHEBI:18420"/>
    </cofactor>
</comment>
<protein>
    <submittedName>
        <fullName evidence="3">Uncharacterized protein</fullName>
    </submittedName>
</protein>
<dbReference type="GO" id="GO:0005829">
    <property type="term" value="C:cytosol"/>
    <property type="evidence" value="ECO:0007669"/>
    <property type="project" value="TreeGrafter"/>
</dbReference>
<keyword evidence="4" id="KW-1185">Reference proteome</keyword>
<sequence length="291" mass="34030">MDKLKNSDFDYLFFDLDGTLLDSQKNISHSSIEILQKMHKQGKKYSIVTGRPHYLAKQEFFDLNCDFPAICCNGSLIYDFKNNKIVYKNPITKKAAKEVFDALIASKVVFLIYTCEQIYGFHQNHQKPDWFIWLESTITKRDKENQFNFDWFDLNNQKHQFNPDKHDILKFLVIKRDTAIESINISESKVQKISDIYIINSQVHVYDIMPLNNSKGRSLQLLAQKYHINLDRSLVFGDEDNDISMFQSAKFSIVMGQAKPEVKKFATFITDDNDSDGIYKFLSQINTNEKR</sequence>
<comment type="similarity">
    <text evidence="2">Belongs to the HAD-like hydrolase superfamily. Cof family.</text>
</comment>
<dbReference type="Gene3D" id="3.30.1240.10">
    <property type="match status" value="1"/>
</dbReference>
<organism evidence="3 4">
    <name type="scientific">Mycoplasmopsis mustelae</name>
    <dbReference type="NCBI Taxonomy" id="171289"/>
    <lineage>
        <taxon>Bacteria</taxon>
        <taxon>Bacillati</taxon>
        <taxon>Mycoplasmatota</taxon>
        <taxon>Mycoplasmoidales</taxon>
        <taxon>Metamycoplasmataceae</taxon>
        <taxon>Mycoplasmopsis</taxon>
    </lineage>
</organism>
<dbReference type="AlphaFoldDB" id="A0A4R7UEB2"/>
<dbReference type="Proteomes" id="UP000295757">
    <property type="component" value="Unassembled WGS sequence"/>
</dbReference>
<accession>A0A4R7UEB2</accession>
<comment type="caution">
    <text evidence="3">The sequence shown here is derived from an EMBL/GenBank/DDBJ whole genome shotgun (WGS) entry which is preliminary data.</text>
</comment>
<dbReference type="RefSeq" id="WP_134110240.1">
    <property type="nucleotide sequence ID" value="NZ_SOCN01000001.1"/>
</dbReference>
<dbReference type="Gene3D" id="3.40.50.1000">
    <property type="entry name" value="HAD superfamily/HAD-like"/>
    <property type="match status" value="1"/>
</dbReference>
<dbReference type="NCBIfam" id="TIGR00099">
    <property type="entry name" value="Cof-subfamily"/>
    <property type="match status" value="1"/>
</dbReference>
<evidence type="ECO:0000256" key="2">
    <source>
        <dbReference type="ARBA" id="ARBA00034778"/>
    </source>
</evidence>
<evidence type="ECO:0000256" key="1">
    <source>
        <dbReference type="ARBA" id="ARBA00001946"/>
    </source>
</evidence>
<dbReference type="SFLD" id="SFLDG01140">
    <property type="entry name" value="C2.B:_Phosphomannomutase_and_P"/>
    <property type="match status" value="1"/>
</dbReference>
<dbReference type="Pfam" id="PF08282">
    <property type="entry name" value="Hydrolase_3"/>
    <property type="match status" value="1"/>
</dbReference>